<dbReference type="AlphaFoldDB" id="A0A814M6L1"/>
<evidence type="ECO:0000256" key="1">
    <source>
        <dbReference type="SAM" id="SignalP"/>
    </source>
</evidence>
<accession>A0A814M6L1</accession>
<reference evidence="2" key="1">
    <citation type="submission" date="2021-02" db="EMBL/GenBank/DDBJ databases">
        <authorList>
            <person name="Nowell W R."/>
        </authorList>
    </citation>
    <scope>NUCLEOTIDE SEQUENCE</scope>
</reference>
<feature type="chain" id="PRO_5032894242" evidence="1">
    <location>
        <begin position="21"/>
        <end position="96"/>
    </location>
</feature>
<organism evidence="2 3">
    <name type="scientific">Rotaria sordida</name>
    <dbReference type="NCBI Taxonomy" id="392033"/>
    <lineage>
        <taxon>Eukaryota</taxon>
        <taxon>Metazoa</taxon>
        <taxon>Spiralia</taxon>
        <taxon>Gnathifera</taxon>
        <taxon>Rotifera</taxon>
        <taxon>Eurotatoria</taxon>
        <taxon>Bdelloidea</taxon>
        <taxon>Philodinida</taxon>
        <taxon>Philodinidae</taxon>
        <taxon>Rotaria</taxon>
    </lineage>
</organism>
<dbReference type="EMBL" id="CAJNOU010000725">
    <property type="protein sequence ID" value="CAF1073980.1"/>
    <property type="molecule type" value="Genomic_DNA"/>
</dbReference>
<sequence length="96" mass="10431">AGILSANLGIVNFSWTACLACTELEPVILDRLDHMMSLPIAFLSFNSNNVHETETSNITIECESICSAGGVVLVSDFSLTDDEYYSLHGKTLDECL</sequence>
<keyword evidence="1" id="KW-0732">Signal</keyword>
<dbReference type="GO" id="GO:0006520">
    <property type="term" value="P:amino acid metabolic process"/>
    <property type="evidence" value="ECO:0007669"/>
    <property type="project" value="InterPro"/>
</dbReference>
<feature type="signal peptide" evidence="1">
    <location>
        <begin position="1"/>
        <end position="20"/>
    </location>
</feature>
<dbReference type="GO" id="GO:0016831">
    <property type="term" value="F:carboxy-lyase activity"/>
    <property type="evidence" value="ECO:0007669"/>
    <property type="project" value="InterPro"/>
</dbReference>
<feature type="non-terminal residue" evidence="2">
    <location>
        <position position="96"/>
    </location>
</feature>
<proteinExistence type="predicted"/>
<dbReference type="InterPro" id="IPR010977">
    <property type="entry name" value="Aromatic_deC"/>
</dbReference>
<dbReference type="Proteomes" id="UP000663889">
    <property type="component" value="Unassembled WGS sequence"/>
</dbReference>
<comment type="caution">
    <text evidence="2">The sequence shown here is derived from an EMBL/GenBank/DDBJ whole genome shotgun (WGS) entry which is preliminary data.</text>
</comment>
<dbReference type="PRINTS" id="PR00800">
    <property type="entry name" value="YHDCRBOXLASE"/>
</dbReference>
<evidence type="ECO:0000313" key="2">
    <source>
        <dbReference type="EMBL" id="CAF1073980.1"/>
    </source>
</evidence>
<gene>
    <name evidence="2" type="ORF">SEV965_LOCUS14505</name>
</gene>
<protein>
    <submittedName>
        <fullName evidence="2">Uncharacterized protein</fullName>
    </submittedName>
</protein>
<evidence type="ECO:0000313" key="3">
    <source>
        <dbReference type="Proteomes" id="UP000663889"/>
    </source>
</evidence>
<name>A0A814M6L1_9BILA</name>